<reference evidence="3 4" key="1">
    <citation type="submission" date="2019-05" db="EMBL/GenBank/DDBJ databases">
        <title>Another draft genome of Portunus trituberculatus and its Hox gene families provides insights of decapod evolution.</title>
        <authorList>
            <person name="Jeong J.-H."/>
            <person name="Song I."/>
            <person name="Kim S."/>
            <person name="Choi T."/>
            <person name="Kim D."/>
            <person name="Ryu S."/>
            <person name="Kim W."/>
        </authorList>
    </citation>
    <scope>NUCLEOTIDE SEQUENCE [LARGE SCALE GENOMIC DNA]</scope>
    <source>
        <tissue evidence="3">Muscle</tissue>
    </source>
</reference>
<protein>
    <submittedName>
        <fullName evidence="3">Uncharacterized protein</fullName>
    </submittedName>
</protein>
<evidence type="ECO:0000313" key="3">
    <source>
        <dbReference type="EMBL" id="MPC27733.1"/>
    </source>
</evidence>
<dbReference type="EMBL" id="VSRR010001795">
    <property type="protein sequence ID" value="MPC27733.1"/>
    <property type="molecule type" value="Genomic_DNA"/>
</dbReference>
<feature type="transmembrane region" description="Helical" evidence="2">
    <location>
        <begin position="42"/>
        <end position="63"/>
    </location>
</feature>
<keyword evidence="4" id="KW-1185">Reference proteome</keyword>
<feature type="region of interest" description="Disordered" evidence="1">
    <location>
        <begin position="73"/>
        <end position="100"/>
    </location>
</feature>
<feature type="compositionally biased region" description="Low complexity" evidence="1">
    <location>
        <begin position="81"/>
        <end position="92"/>
    </location>
</feature>
<dbReference type="OrthoDB" id="10062838at2759"/>
<evidence type="ECO:0000313" key="4">
    <source>
        <dbReference type="Proteomes" id="UP000324222"/>
    </source>
</evidence>
<organism evidence="3 4">
    <name type="scientific">Portunus trituberculatus</name>
    <name type="common">Swimming crab</name>
    <name type="synonym">Neptunus trituberculatus</name>
    <dbReference type="NCBI Taxonomy" id="210409"/>
    <lineage>
        <taxon>Eukaryota</taxon>
        <taxon>Metazoa</taxon>
        <taxon>Ecdysozoa</taxon>
        <taxon>Arthropoda</taxon>
        <taxon>Crustacea</taxon>
        <taxon>Multicrustacea</taxon>
        <taxon>Malacostraca</taxon>
        <taxon>Eumalacostraca</taxon>
        <taxon>Eucarida</taxon>
        <taxon>Decapoda</taxon>
        <taxon>Pleocyemata</taxon>
        <taxon>Brachyura</taxon>
        <taxon>Eubrachyura</taxon>
        <taxon>Portunoidea</taxon>
        <taxon>Portunidae</taxon>
        <taxon>Portuninae</taxon>
        <taxon>Portunus</taxon>
    </lineage>
</organism>
<keyword evidence="2" id="KW-0812">Transmembrane</keyword>
<dbReference type="Proteomes" id="UP000324222">
    <property type="component" value="Unassembled WGS sequence"/>
</dbReference>
<proteinExistence type="predicted"/>
<name>A0A5B7E3B5_PORTR</name>
<gene>
    <name evidence="3" type="ORF">E2C01_020913</name>
</gene>
<keyword evidence="2" id="KW-1133">Transmembrane helix</keyword>
<evidence type="ECO:0000256" key="1">
    <source>
        <dbReference type="SAM" id="MobiDB-lite"/>
    </source>
</evidence>
<accession>A0A5B7E3B5</accession>
<evidence type="ECO:0000256" key="2">
    <source>
        <dbReference type="SAM" id="Phobius"/>
    </source>
</evidence>
<keyword evidence="2" id="KW-0472">Membrane</keyword>
<dbReference type="AlphaFoldDB" id="A0A5B7E3B5"/>
<sequence length="154" mass="16880">MRSHLFVPLINPFVPKPHGLYVVLQEPQPRVRDIAGRSRTKIVVGWLVTCCVTTAWVGATHLIKDMFLRQAPLPAPPPDPTDATPTASSSSLNTTVAPPKPVDSRAIPRLFSPTFVTDHILIAICGDLISADSLMARHDPRRHSLQPNTSRRLG</sequence>
<comment type="caution">
    <text evidence="3">The sequence shown here is derived from an EMBL/GenBank/DDBJ whole genome shotgun (WGS) entry which is preliminary data.</text>
</comment>